<gene>
    <name evidence="1" type="ORF">PYW08_006148</name>
</gene>
<proteinExistence type="predicted"/>
<protein>
    <submittedName>
        <fullName evidence="1">Uncharacterized protein</fullName>
    </submittedName>
</protein>
<sequence>MKTSIFNEEDLEQNIIIDEKINPENTSCVPPSIVNQLEPTNVLTNSGNSDENQRKQSGLVDENPPDEHQRLASSKASPRVSVYDNPIPSTSSNVSPFALNPVPRLHKNNSSSKRTGAASIITASPYKNSLVESLNKKQEKENKKTQKKRSNKKPQTGKKKDLKKKRVAEVSSSSEDDDMPELADSSGDEYDAECPYCSGNFSQDTRGEKWAKCQGCFKWAHKECGEVASDNFLCSLCSNI</sequence>
<name>A0ACC2QMD1_9NEOP</name>
<evidence type="ECO:0000313" key="2">
    <source>
        <dbReference type="Proteomes" id="UP001231649"/>
    </source>
</evidence>
<reference evidence="1" key="1">
    <citation type="submission" date="2023-03" db="EMBL/GenBank/DDBJ databases">
        <title>Chromosome-level genomes of two armyworms, Mythimna separata and Mythimna loreyi, provide insights into the biosynthesis and reception of sex pheromones.</title>
        <authorList>
            <person name="Zhao H."/>
        </authorList>
    </citation>
    <scope>NUCLEOTIDE SEQUENCE</scope>
    <source>
        <strain evidence="1">BeijingLab</strain>
    </source>
</reference>
<accession>A0ACC2QMD1</accession>
<keyword evidence="2" id="KW-1185">Reference proteome</keyword>
<organism evidence="1 2">
    <name type="scientific">Mythimna loreyi</name>
    <dbReference type="NCBI Taxonomy" id="667449"/>
    <lineage>
        <taxon>Eukaryota</taxon>
        <taxon>Metazoa</taxon>
        <taxon>Ecdysozoa</taxon>
        <taxon>Arthropoda</taxon>
        <taxon>Hexapoda</taxon>
        <taxon>Insecta</taxon>
        <taxon>Pterygota</taxon>
        <taxon>Neoptera</taxon>
        <taxon>Endopterygota</taxon>
        <taxon>Lepidoptera</taxon>
        <taxon>Glossata</taxon>
        <taxon>Ditrysia</taxon>
        <taxon>Noctuoidea</taxon>
        <taxon>Noctuidae</taxon>
        <taxon>Noctuinae</taxon>
        <taxon>Hadenini</taxon>
        <taxon>Mythimna</taxon>
    </lineage>
</organism>
<comment type="caution">
    <text evidence="1">The sequence shown here is derived from an EMBL/GenBank/DDBJ whole genome shotgun (WGS) entry which is preliminary data.</text>
</comment>
<dbReference type="EMBL" id="CM056795">
    <property type="protein sequence ID" value="KAJ8720683.1"/>
    <property type="molecule type" value="Genomic_DNA"/>
</dbReference>
<dbReference type="Proteomes" id="UP001231649">
    <property type="component" value="Chromosome 19"/>
</dbReference>
<evidence type="ECO:0000313" key="1">
    <source>
        <dbReference type="EMBL" id="KAJ8720683.1"/>
    </source>
</evidence>